<evidence type="ECO:0000256" key="2">
    <source>
        <dbReference type="ARBA" id="ARBA00022692"/>
    </source>
</evidence>
<dbReference type="GO" id="GO:0055088">
    <property type="term" value="P:lipid homeostasis"/>
    <property type="evidence" value="ECO:0007669"/>
    <property type="project" value="TreeGrafter"/>
</dbReference>
<dbReference type="InterPro" id="IPR006634">
    <property type="entry name" value="TLC-dom"/>
</dbReference>
<evidence type="ECO:0000256" key="1">
    <source>
        <dbReference type="ARBA" id="ARBA00004141"/>
    </source>
</evidence>
<dbReference type="GO" id="GO:0046513">
    <property type="term" value="P:ceramide biosynthetic process"/>
    <property type="evidence" value="ECO:0007669"/>
    <property type="project" value="TreeGrafter"/>
</dbReference>
<dbReference type="SMART" id="SM00724">
    <property type="entry name" value="TLC"/>
    <property type="match status" value="1"/>
</dbReference>
<feature type="transmembrane region" description="Helical" evidence="7">
    <location>
        <begin position="154"/>
        <end position="175"/>
    </location>
</feature>
<dbReference type="InterPro" id="IPR050846">
    <property type="entry name" value="TLCD"/>
</dbReference>
<dbReference type="AlphaFoldDB" id="A0A315W3L5"/>
<keyword evidence="10" id="KW-1185">Reference proteome</keyword>
<dbReference type="PANTHER" id="PTHR13439">
    <property type="entry name" value="CT120 PROTEIN"/>
    <property type="match status" value="1"/>
</dbReference>
<evidence type="ECO:0000313" key="9">
    <source>
        <dbReference type="EMBL" id="PWA30576.1"/>
    </source>
</evidence>
<feature type="compositionally biased region" description="Basic and acidic residues" evidence="6">
    <location>
        <begin position="338"/>
        <end position="353"/>
    </location>
</feature>
<proteinExistence type="predicted"/>
<feature type="transmembrane region" description="Helical" evidence="7">
    <location>
        <begin position="181"/>
        <end position="203"/>
    </location>
</feature>
<keyword evidence="2 5" id="KW-0812">Transmembrane</keyword>
<dbReference type="EMBL" id="NHOQ01000352">
    <property type="protein sequence ID" value="PWA30576.1"/>
    <property type="molecule type" value="Genomic_DNA"/>
</dbReference>
<evidence type="ECO:0000259" key="8">
    <source>
        <dbReference type="PROSITE" id="PS50922"/>
    </source>
</evidence>
<dbReference type="STRING" id="33528.ENSGAFP00000030617"/>
<feature type="transmembrane region" description="Helical" evidence="7">
    <location>
        <begin position="276"/>
        <end position="297"/>
    </location>
</feature>
<sequence>MLVLLAAGSVFFPGIFLGSKQILERLMGWSEADAVVISARYHGNRQSGTLRVQRTTFMSQSDQCSLSSSLVSSLQAVMASSAGWTIVSSCRDVLKDRHWLADAYILFATPYFCYDLLAMFLCYWFRLRVKGHQKAGPDGSSVRAAVLGFLRREVLMVLHHVFMVAFCCPASLVWRRGRGDYFQGLLFLAELSTPSVCLGKVLIQFQKQDWLLHRINGAAMLLIFFCCRVLLFPYLYYSYSRSSVFKLTTAPPICCCRYASIPLYWVPLVAPWQCNLGAALLWPLQLYWFSLICRGALRGRRAQEPSTEERTQSAPTQLGSPPRTLPPHPGAHLLEPVLDPRTKQKPEIPHINL</sequence>
<protein>
    <recommendedName>
        <fullName evidence="8">TLC domain-containing protein</fullName>
    </recommendedName>
</protein>
<feature type="transmembrane region" description="Helical" evidence="7">
    <location>
        <begin position="103"/>
        <end position="125"/>
    </location>
</feature>
<evidence type="ECO:0000256" key="4">
    <source>
        <dbReference type="ARBA" id="ARBA00023136"/>
    </source>
</evidence>
<dbReference type="PANTHER" id="PTHR13439:SF15">
    <property type="entry name" value="CERAMIDE SYNTHASE"/>
    <property type="match status" value="1"/>
</dbReference>
<evidence type="ECO:0000256" key="3">
    <source>
        <dbReference type="ARBA" id="ARBA00022989"/>
    </source>
</evidence>
<dbReference type="Proteomes" id="UP000250572">
    <property type="component" value="Unassembled WGS sequence"/>
</dbReference>
<accession>A0A315W3L5</accession>
<evidence type="ECO:0000256" key="6">
    <source>
        <dbReference type="SAM" id="MobiDB-lite"/>
    </source>
</evidence>
<organism evidence="9 10">
    <name type="scientific">Gambusia affinis</name>
    <name type="common">Western mosquitofish</name>
    <name type="synonym">Heterandria affinis</name>
    <dbReference type="NCBI Taxonomy" id="33528"/>
    <lineage>
        <taxon>Eukaryota</taxon>
        <taxon>Metazoa</taxon>
        <taxon>Chordata</taxon>
        <taxon>Craniata</taxon>
        <taxon>Vertebrata</taxon>
        <taxon>Euteleostomi</taxon>
        <taxon>Actinopterygii</taxon>
        <taxon>Neopterygii</taxon>
        <taxon>Teleostei</taxon>
        <taxon>Neoteleostei</taxon>
        <taxon>Acanthomorphata</taxon>
        <taxon>Ovalentaria</taxon>
        <taxon>Atherinomorphae</taxon>
        <taxon>Cyprinodontiformes</taxon>
        <taxon>Poeciliidae</taxon>
        <taxon>Poeciliinae</taxon>
        <taxon>Gambusia</taxon>
    </lineage>
</organism>
<feature type="transmembrane region" description="Helical" evidence="7">
    <location>
        <begin position="215"/>
        <end position="237"/>
    </location>
</feature>
<dbReference type="Pfam" id="PF03798">
    <property type="entry name" value="TRAM_LAG1_CLN8"/>
    <property type="match status" value="1"/>
</dbReference>
<feature type="domain" description="TLC" evidence="8">
    <location>
        <begin position="61"/>
        <end position="301"/>
    </location>
</feature>
<name>A0A315W3L5_GAMAF</name>
<dbReference type="PROSITE" id="PS50922">
    <property type="entry name" value="TLC"/>
    <property type="match status" value="1"/>
</dbReference>
<evidence type="ECO:0000256" key="5">
    <source>
        <dbReference type="PROSITE-ProRule" id="PRU00205"/>
    </source>
</evidence>
<dbReference type="GO" id="GO:0050291">
    <property type="term" value="F:sphingosine N-acyltransferase activity"/>
    <property type="evidence" value="ECO:0007669"/>
    <property type="project" value="TreeGrafter"/>
</dbReference>
<gene>
    <name evidence="9" type="ORF">CCH79_00020478</name>
</gene>
<comment type="subcellular location">
    <subcellularLocation>
        <location evidence="1">Membrane</location>
        <topology evidence="1">Multi-pass membrane protein</topology>
    </subcellularLocation>
</comment>
<reference evidence="9 10" key="1">
    <citation type="journal article" date="2018" name="G3 (Bethesda)">
        <title>A High-Quality Reference Genome for the Invasive Mosquitofish Gambusia affinis Using a Chicago Library.</title>
        <authorList>
            <person name="Hoffberg S.L."/>
            <person name="Troendle N.J."/>
            <person name="Glenn T.C."/>
            <person name="Mahmud O."/>
            <person name="Louha S."/>
            <person name="Chalopin D."/>
            <person name="Bennetzen J.L."/>
            <person name="Mauricio R."/>
        </authorList>
    </citation>
    <scope>NUCLEOTIDE SEQUENCE [LARGE SCALE GENOMIC DNA]</scope>
    <source>
        <strain evidence="9">NE01/NJP1002.9</strain>
        <tissue evidence="9">Muscle</tissue>
    </source>
</reference>
<dbReference type="GO" id="GO:0016020">
    <property type="term" value="C:membrane"/>
    <property type="evidence" value="ECO:0007669"/>
    <property type="project" value="UniProtKB-SubCell"/>
</dbReference>
<comment type="caution">
    <text evidence="9">The sequence shown here is derived from an EMBL/GenBank/DDBJ whole genome shotgun (WGS) entry which is preliminary data.</text>
</comment>
<feature type="region of interest" description="Disordered" evidence="6">
    <location>
        <begin position="303"/>
        <end position="353"/>
    </location>
</feature>
<evidence type="ECO:0000256" key="7">
    <source>
        <dbReference type="SAM" id="Phobius"/>
    </source>
</evidence>
<keyword evidence="3 7" id="KW-1133">Transmembrane helix</keyword>
<dbReference type="GO" id="GO:0005783">
    <property type="term" value="C:endoplasmic reticulum"/>
    <property type="evidence" value="ECO:0007669"/>
    <property type="project" value="TreeGrafter"/>
</dbReference>
<evidence type="ECO:0000313" key="10">
    <source>
        <dbReference type="Proteomes" id="UP000250572"/>
    </source>
</evidence>
<keyword evidence="4 5" id="KW-0472">Membrane</keyword>